<feature type="transmembrane region" description="Helical" evidence="7">
    <location>
        <begin position="236"/>
        <end position="259"/>
    </location>
</feature>
<name>A0A6A6EH05_9PEZI</name>
<dbReference type="Proteomes" id="UP000800200">
    <property type="component" value="Unassembled WGS sequence"/>
</dbReference>
<feature type="domain" description="Rhodopsin" evidence="8">
    <location>
        <begin position="26"/>
        <end position="260"/>
    </location>
</feature>
<gene>
    <name evidence="9" type="ORF">K469DRAFT_747361</name>
</gene>
<dbReference type="AlphaFoldDB" id="A0A6A6EH05"/>
<feature type="transmembrane region" description="Helical" evidence="7">
    <location>
        <begin position="129"/>
        <end position="151"/>
    </location>
</feature>
<feature type="region of interest" description="Disordered" evidence="6">
    <location>
        <begin position="316"/>
        <end position="408"/>
    </location>
</feature>
<dbReference type="InterPro" id="IPR049326">
    <property type="entry name" value="Rhodopsin_dom_fungi"/>
</dbReference>
<dbReference type="GO" id="GO:0016020">
    <property type="term" value="C:membrane"/>
    <property type="evidence" value="ECO:0007669"/>
    <property type="project" value="UniProtKB-SubCell"/>
</dbReference>
<feature type="transmembrane region" description="Helical" evidence="7">
    <location>
        <begin position="45"/>
        <end position="64"/>
    </location>
</feature>
<evidence type="ECO:0000256" key="5">
    <source>
        <dbReference type="ARBA" id="ARBA00038359"/>
    </source>
</evidence>
<evidence type="ECO:0000259" key="8">
    <source>
        <dbReference type="Pfam" id="PF20684"/>
    </source>
</evidence>
<evidence type="ECO:0000256" key="1">
    <source>
        <dbReference type="ARBA" id="ARBA00004141"/>
    </source>
</evidence>
<dbReference type="OrthoDB" id="3903189at2759"/>
<dbReference type="Pfam" id="PF20684">
    <property type="entry name" value="Fung_rhodopsin"/>
    <property type="match status" value="1"/>
</dbReference>
<evidence type="ECO:0000256" key="2">
    <source>
        <dbReference type="ARBA" id="ARBA00022692"/>
    </source>
</evidence>
<proteinExistence type="inferred from homology"/>
<reference evidence="9" key="1">
    <citation type="journal article" date="2020" name="Stud. Mycol.">
        <title>101 Dothideomycetes genomes: a test case for predicting lifestyles and emergence of pathogens.</title>
        <authorList>
            <person name="Haridas S."/>
            <person name="Albert R."/>
            <person name="Binder M."/>
            <person name="Bloem J."/>
            <person name="Labutti K."/>
            <person name="Salamov A."/>
            <person name="Andreopoulos B."/>
            <person name="Baker S."/>
            <person name="Barry K."/>
            <person name="Bills G."/>
            <person name="Bluhm B."/>
            <person name="Cannon C."/>
            <person name="Castanera R."/>
            <person name="Culley D."/>
            <person name="Daum C."/>
            <person name="Ezra D."/>
            <person name="Gonzalez J."/>
            <person name="Henrissat B."/>
            <person name="Kuo A."/>
            <person name="Liang C."/>
            <person name="Lipzen A."/>
            <person name="Lutzoni F."/>
            <person name="Magnuson J."/>
            <person name="Mondo S."/>
            <person name="Nolan M."/>
            <person name="Ohm R."/>
            <person name="Pangilinan J."/>
            <person name="Park H.-J."/>
            <person name="Ramirez L."/>
            <person name="Alfaro M."/>
            <person name="Sun H."/>
            <person name="Tritt A."/>
            <person name="Yoshinaga Y."/>
            <person name="Zwiers L.-H."/>
            <person name="Turgeon B."/>
            <person name="Goodwin S."/>
            <person name="Spatafora J."/>
            <person name="Crous P."/>
            <person name="Grigoriev I."/>
        </authorList>
    </citation>
    <scope>NUCLEOTIDE SEQUENCE</scope>
    <source>
        <strain evidence="9">CBS 207.26</strain>
    </source>
</reference>
<evidence type="ECO:0000256" key="7">
    <source>
        <dbReference type="SAM" id="Phobius"/>
    </source>
</evidence>
<evidence type="ECO:0000313" key="9">
    <source>
        <dbReference type="EMBL" id="KAF2190122.1"/>
    </source>
</evidence>
<keyword evidence="10" id="KW-1185">Reference proteome</keyword>
<comment type="similarity">
    <text evidence="5">Belongs to the SAT4 family.</text>
</comment>
<keyword evidence="3 7" id="KW-1133">Transmembrane helix</keyword>
<evidence type="ECO:0000256" key="4">
    <source>
        <dbReference type="ARBA" id="ARBA00023136"/>
    </source>
</evidence>
<feature type="compositionally biased region" description="Polar residues" evidence="6">
    <location>
        <begin position="381"/>
        <end position="408"/>
    </location>
</feature>
<feature type="transmembrane region" description="Helical" evidence="7">
    <location>
        <begin position="171"/>
        <end position="191"/>
    </location>
</feature>
<keyword evidence="4 7" id="KW-0472">Membrane</keyword>
<evidence type="ECO:0000256" key="3">
    <source>
        <dbReference type="ARBA" id="ARBA00022989"/>
    </source>
</evidence>
<evidence type="ECO:0000313" key="10">
    <source>
        <dbReference type="Proteomes" id="UP000800200"/>
    </source>
</evidence>
<organism evidence="9 10">
    <name type="scientific">Zopfia rhizophila CBS 207.26</name>
    <dbReference type="NCBI Taxonomy" id="1314779"/>
    <lineage>
        <taxon>Eukaryota</taxon>
        <taxon>Fungi</taxon>
        <taxon>Dikarya</taxon>
        <taxon>Ascomycota</taxon>
        <taxon>Pezizomycotina</taxon>
        <taxon>Dothideomycetes</taxon>
        <taxon>Dothideomycetes incertae sedis</taxon>
        <taxon>Zopfiaceae</taxon>
        <taxon>Zopfia</taxon>
    </lineage>
</organism>
<accession>A0A6A6EH05</accession>
<dbReference type="InterPro" id="IPR052337">
    <property type="entry name" value="SAT4-like"/>
</dbReference>
<comment type="subcellular location">
    <subcellularLocation>
        <location evidence="1">Membrane</location>
        <topology evidence="1">Multi-pass membrane protein</topology>
    </subcellularLocation>
</comment>
<feature type="transmembrane region" description="Helical" evidence="7">
    <location>
        <begin position="6"/>
        <end position="24"/>
    </location>
</feature>
<protein>
    <recommendedName>
        <fullName evidence="8">Rhodopsin domain-containing protein</fullName>
    </recommendedName>
</protein>
<dbReference type="EMBL" id="ML994619">
    <property type="protein sequence ID" value="KAF2190122.1"/>
    <property type="molecule type" value="Genomic_DNA"/>
</dbReference>
<evidence type="ECO:0000256" key="6">
    <source>
        <dbReference type="SAM" id="MobiDB-lite"/>
    </source>
</evidence>
<keyword evidence="2 7" id="KW-0812">Transmembrane</keyword>
<sequence>MYNTSLSLAIESWILYTIGICLILSRIVSRRITLGSFSNLQSDDWIMVFIIIPLSGTCVCANQVSLHGIKRTSLEHPDNLSPGETEGAILGRKARFALEEFQLVDTWLVKACLLILYKRIFPDRRHHLFIHLVAAYCLLAFFLIQVLLLLWCLPVEDYWVLAPKNTQCSSYHSHHITTLTLNLTTSLLVLIIPVPLIPTPRKLLLAILFVLGTLVLISSILSRYHGLTDSSSPTYLYWYVAEAAVSIYFANLPFLNQLLTHPISHRLSRLELHSRSHSSNPSLRQWPRALKPTCTINTSAGRLNSTASTLVASNAEDGWSEGSPTSSTHMTPVHKLRPADPPSELVGYWSRRPSTVSIDKVMPPSTRRSSTVDTEKGISFSRPTSSRWPSTLDTETGVHQPQPLSSRCPSIFDVEEGPLLTQPSRTTNPASEITGYWTRRWSPVDVEEEELPPPGTAS</sequence>
<feature type="transmembrane region" description="Helical" evidence="7">
    <location>
        <begin position="203"/>
        <end position="224"/>
    </location>
</feature>
<dbReference type="PANTHER" id="PTHR33048:SF47">
    <property type="entry name" value="INTEGRAL MEMBRANE PROTEIN-RELATED"/>
    <property type="match status" value="1"/>
</dbReference>
<dbReference type="PANTHER" id="PTHR33048">
    <property type="entry name" value="PTH11-LIKE INTEGRAL MEMBRANE PROTEIN (AFU_ORTHOLOGUE AFUA_5G11245)"/>
    <property type="match status" value="1"/>
</dbReference>